<keyword evidence="1" id="KW-1133">Transmembrane helix</keyword>
<evidence type="ECO:0000256" key="1">
    <source>
        <dbReference type="SAM" id="Phobius"/>
    </source>
</evidence>
<evidence type="ECO:0000313" key="2">
    <source>
        <dbReference type="EMBL" id="MDG4946195.1"/>
    </source>
</evidence>
<dbReference type="RefSeq" id="WP_304420674.1">
    <property type="nucleotide sequence ID" value="NZ_JANCMU010000003.1"/>
</dbReference>
<reference evidence="2" key="1">
    <citation type="submission" date="2022-07" db="EMBL/GenBank/DDBJ databases">
        <title>Description and genome-wide analysis of Profundicola chukchiensis gen. nov., sp. nov., marine bacteria isolated from bottom sediments of the Chukchi Sea.</title>
        <authorList>
            <person name="Romanenko L."/>
            <person name="Otstavnykh N."/>
            <person name="Kurilenko V."/>
            <person name="Eremeev V."/>
            <person name="Velansky P."/>
            <person name="Mikhailov V."/>
            <person name="Isaeva M."/>
        </authorList>
    </citation>
    <scope>NUCLEOTIDE SEQUENCE</scope>
    <source>
        <strain evidence="2">KMM 9713</strain>
    </source>
</reference>
<keyword evidence="1" id="KW-0812">Transmembrane</keyword>
<keyword evidence="3" id="KW-1185">Reference proteome</keyword>
<dbReference type="Proteomes" id="UP001152599">
    <property type="component" value="Unassembled WGS sequence"/>
</dbReference>
<keyword evidence="1" id="KW-0472">Membrane</keyword>
<proteinExistence type="predicted"/>
<dbReference type="EMBL" id="JANCMU010000003">
    <property type="protein sequence ID" value="MDG4946195.1"/>
    <property type="molecule type" value="Genomic_DNA"/>
</dbReference>
<name>A0A9X4MZ07_9FLAO</name>
<feature type="transmembrane region" description="Helical" evidence="1">
    <location>
        <begin position="88"/>
        <end position="105"/>
    </location>
</feature>
<organism evidence="2 3">
    <name type="scientific">Profundicola chukchiensis</name>
    <dbReference type="NCBI Taxonomy" id="2961959"/>
    <lineage>
        <taxon>Bacteria</taxon>
        <taxon>Pseudomonadati</taxon>
        <taxon>Bacteroidota</taxon>
        <taxon>Flavobacteriia</taxon>
        <taxon>Flavobacteriales</taxon>
        <taxon>Weeksellaceae</taxon>
        <taxon>Profundicola</taxon>
    </lineage>
</organism>
<evidence type="ECO:0000313" key="3">
    <source>
        <dbReference type="Proteomes" id="UP001152599"/>
    </source>
</evidence>
<gene>
    <name evidence="2" type="ORF">NMK71_07185</name>
</gene>
<dbReference type="AlphaFoldDB" id="A0A9X4MZ07"/>
<feature type="transmembrane region" description="Helical" evidence="1">
    <location>
        <begin position="64"/>
        <end position="82"/>
    </location>
</feature>
<sequence length="128" mass="15146">MENTLENTTHTQAKLQKLLDDKLYIGDLGTKGFIFKRNFGARRMPVYGILNENHFEVKAKNETIHDYFMWVAMILMLGILLFAAYHKIYLVVVANSIFILLMFMMDRHRKKKEMEQFFKAFKEASTDK</sequence>
<accession>A0A9X4MZ07</accession>
<comment type="caution">
    <text evidence="2">The sequence shown here is derived from an EMBL/GenBank/DDBJ whole genome shotgun (WGS) entry which is preliminary data.</text>
</comment>
<protein>
    <submittedName>
        <fullName evidence="2">Uncharacterized protein</fullName>
    </submittedName>
</protein>